<evidence type="ECO:0000256" key="3">
    <source>
        <dbReference type="ARBA" id="ARBA00022576"/>
    </source>
</evidence>
<dbReference type="InterPro" id="IPR015421">
    <property type="entry name" value="PyrdxlP-dep_Trfase_major"/>
</dbReference>
<dbReference type="InterPro" id="IPR015422">
    <property type="entry name" value="PyrdxlP-dep_Trfase_small"/>
</dbReference>
<proteinExistence type="inferred from homology"/>
<dbReference type="InterPro" id="IPR000192">
    <property type="entry name" value="Aminotrans_V_dom"/>
</dbReference>
<comment type="similarity">
    <text evidence="2">Belongs to the class-V pyridoxal-phosphate-dependent aminotransferase family.</text>
</comment>
<evidence type="ECO:0000256" key="4">
    <source>
        <dbReference type="ARBA" id="ARBA00022679"/>
    </source>
</evidence>
<name>A0A133V877_9EURY</name>
<dbReference type="Gene3D" id="3.40.640.10">
    <property type="entry name" value="Type I PLP-dependent aspartate aminotransferase-like (Major domain)"/>
    <property type="match status" value="1"/>
</dbReference>
<dbReference type="SUPFAM" id="SSF53383">
    <property type="entry name" value="PLP-dependent transferases"/>
    <property type="match status" value="1"/>
</dbReference>
<dbReference type="GO" id="GO:0008453">
    <property type="term" value="F:alanine-glyoxylate transaminase activity"/>
    <property type="evidence" value="ECO:0007669"/>
    <property type="project" value="TreeGrafter"/>
</dbReference>
<evidence type="ECO:0000313" key="7">
    <source>
        <dbReference type="EMBL" id="KXB02622.1"/>
    </source>
</evidence>
<comment type="caution">
    <text evidence="7">The sequence shown here is derived from an EMBL/GenBank/DDBJ whole genome shotgun (WGS) entry which is preliminary data.</text>
</comment>
<evidence type="ECO:0000256" key="5">
    <source>
        <dbReference type="ARBA" id="ARBA00022898"/>
    </source>
</evidence>
<organism evidence="7 8">
    <name type="scientific">candidate division MSBL1 archaeon SCGC-AAA261D19</name>
    <dbReference type="NCBI Taxonomy" id="1698273"/>
    <lineage>
        <taxon>Archaea</taxon>
        <taxon>Methanobacteriati</taxon>
        <taxon>Methanobacteriota</taxon>
        <taxon>candidate division MSBL1</taxon>
    </lineage>
</organism>
<evidence type="ECO:0000259" key="6">
    <source>
        <dbReference type="Pfam" id="PF00266"/>
    </source>
</evidence>
<sequence>MPLVIYDTRIKGALNLKLFSVGPVACRPEVLEEMSKQMFSHRSEEYKKLHRETVNRLKELLETKNKVFLFPSSGSGIMESSVRNCVEKKMLCCINGNFGRRYADVGAANGKIVERVEMEPGKPITPEILDEKLRSNPDVEAVSITYNETSIGLLNPLQELAEVVKNHGKLLLVDAVSAMGGVEIMIDDWSIDVCFASSQKCFGVPPGLAVASVSEEALEKSKQVTERGWYFDLQLYEYYDREKDSTAMTPPIPQISALNKSLELMEEDGKKSQFELYSKRNDKIISGIKKLGLSTFPEEGYESPTVACINAPEKISGVKIYEKMREKGFELALGYGQLKKTTFRIGNMGYIRFEDIDSMLQALGEVLSENS</sequence>
<dbReference type="EMBL" id="LHXX01000010">
    <property type="protein sequence ID" value="KXB02622.1"/>
    <property type="molecule type" value="Genomic_DNA"/>
</dbReference>
<keyword evidence="8" id="KW-1185">Reference proteome</keyword>
<feature type="domain" description="Aminotransferase class V" evidence="6">
    <location>
        <begin position="41"/>
        <end position="327"/>
    </location>
</feature>
<dbReference type="AlphaFoldDB" id="A0A133V877"/>
<keyword evidence="5" id="KW-0663">Pyridoxal phosphate</keyword>
<dbReference type="Gene3D" id="3.90.1150.10">
    <property type="entry name" value="Aspartate Aminotransferase, domain 1"/>
    <property type="match status" value="1"/>
</dbReference>
<accession>A0A133V877</accession>
<dbReference type="PIRSF" id="PIRSF000524">
    <property type="entry name" value="SPT"/>
    <property type="match status" value="1"/>
</dbReference>
<dbReference type="GO" id="GO:0004760">
    <property type="term" value="F:L-serine-pyruvate transaminase activity"/>
    <property type="evidence" value="ECO:0007669"/>
    <property type="project" value="TreeGrafter"/>
</dbReference>
<dbReference type="GO" id="GO:0019265">
    <property type="term" value="P:glycine biosynthetic process, by transamination of glyoxylate"/>
    <property type="evidence" value="ECO:0007669"/>
    <property type="project" value="TreeGrafter"/>
</dbReference>
<keyword evidence="4 7" id="KW-0808">Transferase</keyword>
<dbReference type="PATRIC" id="fig|1698273.3.peg.84"/>
<keyword evidence="3 7" id="KW-0032">Aminotransferase</keyword>
<gene>
    <name evidence="7" type="ORF">AKJ43_01240</name>
</gene>
<reference evidence="7 8" key="1">
    <citation type="journal article" date="2016" name="Sci. Rep.">
        <title>Metabolic traits of an uncultured archaeal lineage -MSBL1- from brine pools of the Red Sea.</title>
        <authorList>
            <person name="Mwirichia R."/>
            <person name="Alam I."/>
            <person name="Rashid M."/>
            <person name="Vinu M."/>
            <person name="Ba-Alawi W."/>
            <person name="Anthony Kamau A."/>
            <person name="Kamanda Ngugi D."/>
            <person name="Goker M."/>
            <person name="Klenk H.P."/>
            <person name="Bajic V."/>
            <person name="Stingl U."/>
        </authorList>
    </citation>
    <scope>NUCLEOTIDE SEQUENCE [LARGE SCALE GENOMIC DNA]</scope>
    <source>
        <strain evidence="7">SCGC-AAA261D19</strain>
    </source>
</reference>
<evidence type="ECO:0000256" key="1">
    <source>
        <dbReference type="ARBA" id="ARBA00001933"/>
    </source>
</evidence>
<comment type="cofactor">
    <cofactor evidence="1">
        <name>pyridoxal 5'-phosphate</name>
        <dbReference type="ChEBI" id="CHEBI:597326"/>
    </cofactor>
</comment>
<protein>
    <submittedName>
        <fullName evidence="7">Aspartate aminotransferase</fullName>
    </submittedName>
</protein>
<dbReference type="InterPro" id="IPR024169">
    <property type="entry name" value="SP_NH2Trfase/AEP_transaminase"/>
</dbReference>
<evidence type="ECO:0000313" key="8">
    <source>
        <dbReference type="Proteomes" id="UP000070400"/>
    </source>
</evidence>
<evidence type="ECO:0000256" key="2">
    <source>
        <dbReference type="ARBA" id="ARBA00009236"/>
    </source>
</evidence>
<dbReference type="PANTHER" id="PTHR21152">
    <property type="entry name" value="AMINOTRANSFERASE CLASS V"/>
    <property type="match status" value="1"/>
</dbReference>
<dbReference type="InterPro" id="IPR015424">
    <property type="entry name" value="PyrdxlP-dep_Trfase"/>
</dbReference>
<dbReference type="Proteomes" id="UP000070400">
    <property type="component" value="Unassembled WGS sequence"/>
</dbReference>
<dbReference type="Pfam" id="PF00266">
    <property type="entry name" value="Aminotran_5"/>
    <property type="match status" value="1"/>
</dbReference>
<dbReference type="PANTHER" id="PTHR21152:SF24">
    <property type="entry name" value="ALANINE--GLYOXYLATE AMINOTRANSFERASE 1"/>
    <property type="match status" value="1"/>
</dbReference>